<feature type="transmembrane region" description="Helical" evidence="7">
    <location>
        <begin position="12"/>
        <end position="35"/>
    </location>
</feature>
<dbReference type="InterPro" id="IPR000440">
    <property type="entry name" value="NADH_UbQ/plastoQ_OxRdtase_su3"/>
</dbReference>
<dbReference type="Proteomes" id="UP000321827">
    <property type="component" value="Unassembled WGS sequence"/>
</dbReference>
<feature type="transmembrane region" description="Helical" evidence="7">
    <location>
        <begin position="66"/>
        <end position="87"/>
    </location>
</feature>
<protein>
    <recommendedName>
        <fullName evidence="7">NADH-quinone oxidoreductase subunit A</fullName>
        <ecNumber evidence="7">7.1.1.-</ecNumber>
    </recommendedName>
    <alternativeName>
        <fullName evidence="7">NADH dehydrogenase I subunit A</fullName>
    </alternativeName>
    <alternativeName>
        <fullName evidence="7">NDH-1 subunit A</fullName>
    </alternativeName>
    <alternativeName>
        <fullName evidence="7">NUO1</fullName>
    </alternativeName>
</protein>
<dbReference type="Gene3D" id="1.20.58.1610">
    <property type="entry name" value="NADH:ubiquinone/plastoquinone oxidoreductase, chain 3"/>
    <property type="match status" value="1"/>
</dbReference>
<proteinExistence type="inferred from homology"/>
<keyword evidence="7" id="KW-1278">Translocase</keyword>
<keyword evidence="7 8" id="KW-0520">NAD</keyword>
<dbReference type="InterPro" id="IPR023043">
    <property type="entry name" value="NAD(P)H_OxRDtase_bac/plastid"/>
</dbReference>
<keyword evidence="3 7" id="KW-0813">Transport</keyword>
<dbReference type="GO" id="GO:0048038">
    <property type="term" value="F:quinone binding"/>
    <property type="evidence" value="ECO:0007669"/>
    <property type="project" value="UniProtKB-KW"/>
</dbReference>
<dbReference type="GO" id="GO:0050136">
    <property type="term" value="F:NADH dehydrogenase (quinone) (non-electrogenic) activity"/>
    <property type="evidence" value="ECO:0007669"/>
    <property type="project" value="UniProtKB-UniRule"/>
</dbReference>
<comment type="caution">
    <text evidence="9">The sequence shown here is derived from an EMBL/GenBank/DDBJ whole genome shotgun (WGS) entry which is preliminary data.</text>
</comment>
<keyword evidence="7" id="KW-1003">Cell membrane</keyword>
<comment type="subcellular location">
    <subcellularLocation>
        <location evidence="7 8">Cell membrane</location>
        <topology evidence="7 8">Multi-pass membrane protein</topology>
    </subcellularLocation>
    <subcellularLocation>
        <location evidence="1">Membrane</location>
        <topology evidence="1">Multi-pass membrane protein</topology>
    </subcellularLocation>
</comment>
<evidence type="ECO:0000313" key="9">
    <source>
        <dbReference type="EMBL" id="GEM89455.1"/>
    </source>
</evidence>
<dbReference type="PANTHER" id="PTHR11058:SF9">
    <property type="entry name" value="NADH-UBIQUINONE OXIDOREDUCTASE CHAIN 3"/>
    <property type="match status" value="1"/>
</dbReference>
<keyword evidence="4 7" id="KW-0812">Transmembrane</keyword>
<evidence type="ECO:0000256" key="1">
    <source>
        <dbReference type="ARBA" id="ARBA00004141"/>
    </source>
</evidence>
<dbReference type="RefSeq" id="WP_147146293.1">
    <property type="nucleotide sequence ID" value="NZ_BJXN01000005.1"/>
</dbReference>
<dbReference type="EMBL" id="BJXN01000005">
    <property type="protein sequence ID" value="GEM89455.1"/>
    <property type="molecule type" value="Genomic_DNA"/>
</dbReference>
<comment type="subunit">
    <text evidence="7">NDH-1 is composed of 15 different subunits. Subunits NuoA, H, J, K, L, M, N constitute the membrane sector of the complex.</text>
</comment>
<reference evidence="9 10" key="1">
    <citation type="submission" date="2019-07" db="EMBL/GenBank/DDBJ databases">
        <title>Whole genome shotgun sequence of Oceanithermus desulfurans NBRC 100063.</title>
        <authorList>
            <person name="Hosoyama A."/>
            <person name="Uohara A."/>
            <person name="Ohji S."/>
            <person name="Ichikawa N."/>
        </authorList>
    </citation>
    <scope>NUCLEOTIDE SEQUENCE [LARGE SCALE GENOMIC DNA]</scope>
    <source>
        <strain evidence="9 10">NBRC 100063</strain>
    </source>
</reference>
<dbReference type="InterPro" id="IPR038430">
    <property type="entry name" value="NDAH_ubi_oxred_su3_sf"/>
</dbReference>
<evidence type="ECO:0000256" key="4">
    <source>
        <dbReference type="ARBA" id="ARBA00022692"/>
    </source>
</evidence>
<evidence type="ECO:0000313" key="10">
    <source>
        <dbReference type="Proteomes" id="UP000321827"/>
    </source>
</evidence>
<evidence type="ECO:0000256" key="2">
    <source>
        <dbReference type="ARBA" id="ARBA00008472"/>
    </source>
</evidence>
<dbReference type="GO" id="GO:0008137">
    <property type="term" value="F:NADH dehydrogenase (ubiquinone) activity"/>
    <property type="evidence" value="ECO:0007669"/>
    <property type="project" value="InterPro"/>
</dbReference>
<dbReference type="GO" id="GO:0005886">
    <property type="term" value="C:plasma membrane"/>
    <property type="evidence" value="ECO:0007669"/>
    <property type="project" value="UniProtKB-SubCell"/>
</dbReference>
<comment type="catalytic activity">
    <reaction evidence="7 8">
        <text>a quinone + NADH + 5 H(+)(in) = a quinol + NAD(+) + 4 H(+)(out)</text>
        <dbReference type="Rhea" id="RHEA:57888"/>
        <dbReference type="ChEBI" id="CHEBI:15378"/>
        <dbReference type="ChEBI" id="CHEBI:24646"/>
        <dbReference type="ChEBI" id="CHEBI:57540"/>
        <dbReference type="ChEBI" id="CHEBI:57945"/>
        <dbReference type="ChEBI" id="CHEBI:132124"/>
    </reaction>
</comment>
<dbReference type="AlphaFoldDB" id="A0A511RII5"/>
<gene>
    <name evidence="7 9" type="primary">nuoA</name>
    <name evidence="9" type="ORF">ODE01S_08890</name>
</gene>
<dbReference type="OrthoDB" id="9791970at2"/>
<keyword evidence="6 7" id="KW-0472">Membrane</keyword>
<dbReference type="HAMAP" id="MF_01394">
    <property type="entry name" value="NDH1_NuoA"/>
    <property type="match status" value="1"/>
</dbReference>
<comment type="similarity">
    <text evidence="2 7 8">Belongs to the complex I subunit 3 family.</text>
</comment>
<sequence length="125" mass="14011">MDYLTELQAGITAIVFFLVGLAIVFVTIGIARLLVGVRPKPPGKLDAYESGEIPIGDVNLRFNVNYYIFALLFLLFDVEAALLFPWAVAYDKLGWLGFFEAAIFIGILAMGLVYAWRRGVLKWVY</sequence>
<evidence type="ECO:0000256" key="7">
    <source>
        <dbReference type="HAMAP-Rule" id="MF_01394"/>
    </source>
</evidence>
<feature type="transmembrane region" description="Helical" evidence="7">
    <location>
        <begin position="93"/>
        <end position="116"/>
    </location>
</feature>
<dbReference type="EC" id="7.1.1.-" evidence="7"/>
<dbReference type="Pfam" id="PF00507">
    <property type="entry name" value="Oxidored_q4"/>
    <property type="match status" value="1"/>
</dbReference>
<evidence type="ECO:0000256" key="8">
    <source>
        <dbReference type="RuleBase" id="RU003639"/>
    </source>
</evidence>
<evidence type="ECO:0000256" key="5">
    <source>
        <dbReference type="ARBA" id="ARBA00022989"/>
    </source>
</evidence>
<evidence type="ECO:0000256" key="3">
    <source>
        <dbReference type="ARBA" id="ARBA00022448"/>
    </source>
</evidence>
<evidence type="ECO:0000256" key="6">
    <source>
        <dbReference type="ARBA" id="ARBA00023136"/>
    </source>
</evidence>
<dbReference type="PANTHER" id="PTHR11058">
    <property type="entry name" value="NADH-UBIQUINONE OXIDOREDUCTASE CHAIN 3"/>
    <property type="match status" value="1"/>
</dbReference>
<keyword evidence="7 8" id="KW-0874">Quinone</keyword>
<name>A0A511RII5_9DEIN</name>
<organism evidence="9 10">
    <name type="scientific">Oceanithermus desulfurans NBRC 100063</name>
    <dbReference type="NCBI Taxonomy" id="1227550"/>
    <lineage>
        <taxon>Bacteria</taxon>
        <taxon>Thermotogati</taxon>
        <taxon>Deinococcota</taxon>
        <taxon>Deinococci</taxon>
        <taxon>Thermales</taxon>
        <taxon>Thermaceae</taxon>
        <taxon>Oceanithermus</taxon>
    </lineage>
</organism>
<dbReference type="GO" id="GO:0030964">
    <property type="term" value="C:NADH dehydrogenase complex"/>
    <property type="evidence" value="ECO:0007669"/>
    <property type="project" value="TreeGrafter"/>
</dbReference>
<accession>A0A511RII5</accession>
<keyword evidence="5 7" id="KW-1133">Transmembrane helix</keyword>
<comment type="function">
    <text evidence="7">NDH-1 shuttles electrons from NADH, via FMN and iron-sulfur (Fe-S) centers, to quinones in the respiratory chain. The immediate electron acceptor for the enzyme in this species is believed to be a menaquinone. Couples the redox reaction to proton translocation (for every two electrons transferred, four hydrogen ions are translocated across the cytoplasmic membrane), and thus conserves the redox energy in a proton gradient.</text>
</comment>